<accession>D4J4J5</accession>
<protein>
    <submittedName>
        <fullName evidence="7">Cell wall-associated hydrolases (Invasion-associated proteins)</fullName>
    </submittedName>
</protein>
<dbReference type="AlphaFoldDB" id="D4J4J5"/>
<dbReference type="PANTHER" id="PTHR47359">
    <property type="entry name" value="PEPTIDOGLYCAN DL-ENDOPEPTIDASE CWLO"/>
    <property type="match status" value="1"/>
</dbReference>
<dbReference type="KEGG" id="cct:CC1_03280"/>
<keyword evidence="3 7" id="KW-0378">Hydrolase</keyword>
<feature type="transmembrane region" description="Helical" evidence="5">
    <location>
        <begin position="53"/>
        <end position="71"/>
    </location>
</feature>
<evidence type="ECO:0000256" key="1">
    <source>
        <dbReference type="ARBA" id="ARBA00007074"/>
    </source>
</evidence>
<dbReference type="SUPFAM" id="SSF47090">
    <property type="entry name" value="PGBD-like"/>
    <property type="match status" value="1"/>
</dbReference>
<dbReference type="SUPFAM" id="SSF54001">
    <property type="entry name" value="Cysteine proteinases"/>
    <property type="match status" value="1"/>
</dbReference>
<organism evidence="7 8">
    <name type="scientific">Coprococcus catus GD/7</name>
    <dbReference type="NCBI Taxonomy" id="717962"/>
    <lineage>
        <taxon>Bacteria</taxon>
        <taxon>Bacillati</taxon>
        <taxon>Bacillota</taxon>
        <taxon>Clostridia</taxon>
        <taxon>Lachnospirales</taxon>
        <taxon>Lachnospiraceae</taxon>
        <taxon>Coprococcus</taxon>
    </lineage>
</organism>
<reference evidence="7 8" key="2">
    <citation type="submission" date="2010-03" db="EMBL/GenBank/DDBJ databases">
        <authorList>
            <person name="Pajon A."/>
        </authorList>
    </citation>
    <scope>NUCLEOTIDE SEQUENCE [LARGE SCALE GENOMIC DNA]</scope>
    <source>
        <strain evidence="7 8">GD/7</strain>
    </source>
</reference>
<dbReference type="Pfam" id="PF00877">
    <property type="entry name" value="NLPC_P60"/>
    <property type="match status" value="1"/>
</dbReference>
<dbReference type="InterPro" id="IPR038765">
    <property type="entry name" value="Papain-like_cys_pep_sf"/>
</dbReference>
<dbReference type="PROSITE" id="PS51935">
    <property type="entry name" value="NLPC_P60"/>
    <property type="match status" value="1"/>
</dbReference>
<dbReference type="STRING" id="717962.CC1_03280"/>
<dbReference type="InterPro" id="IPR036365">
    <property type="entry name" value="PGBD-like_sf"/>
</dbReference>
<proteinExistence type="inferred from homology"/>
<dbReference type="InterPro" id="IPR000064">
    <property type="entry name" value="NLP_P60_dom"/>
</dbReference>
<reference evidence="7 8" key="1">
    <citation type="submission" date="2010-03" db="EMBL/GenBank/DDBJ databases">
        <title>The genome sequence of Coprococcus catus GD/7.</title>
        <authorList>
            <consortium name="metaHIT consortium -- http://www.metahit.eu/"/>
            <person name="Pajon A."/>
            <person name="Turner K."/>
            <person name="Parkhill J."/>
            <person name="Duncan S."/>
            <person name="Flint H."/>
        </authorList>
    </citation>
    <scope>NUCLEOTIDE SEQUENCE [LARGE SCALE GENOMIC DNA]</scope>
    <source>
        <strain evidence="7 8">GD/7</strain>
    </source>
</reference>
<dbReference type="PATRIC" id="fig|717962.3.peg.143"/>
<evidence type="ECO:0000256" key="3">
    <source>
        <dbReference type="ARBA" id="ARBA00022801"/>
    </source>
</evidence>
<evidence type="ECO:0000256" key="5">
    <source>
        <dbReference type="SAM" id="Phobius"/>
    </source>
</evidence>
<feature type="domain" description="NlpC/P60" evidence="6">
    <location>
        <begin position="194"/>
        <end position="330"/>
    </location>
</feature>
<dbReference type="GO" id="GO:0006508">
    <property type="term" value="P:proteolysis"/>
    <property type="evidence" value="ECO:0007669"/>
    <property type="project" value="UniProtKB-KW"/>
</dbReference>
<dbReference type="Proteomes" id="UP000008798">
    <property type="component" value="Chromosome"/>
</dbReference>
<comment type="similarity">
    <text evidence="1">Belongs to the peptidase C40 family.</text>
</comment>
<keyword evidence="4" id="KW-0788">Thiol protease</keyword>
<evidence type="ECO:0000259" key="6">
    <source>
        <dbReference type="PROSITE" id="PS51935"/>
    </source>
</evidence>
<keyword evidence="2" id="KW-0645">Protease</keyword>
<sequence length="331" mass="36905">MRRNIKGLYTELAFEDGAALVDESIVREQLRQKRLKRQRARKKARRRALRRRIILLFLVVVVVCSGGLMVYEQFLSHQVVLRNRVYQNPLKYYQIQDSISLSGGDYELSEGYEGLKTAKVIQTLGLGNAVGMNGALYTSEIADTVADFQAQHGLDATGTVDLTTWLAMGLSEEDWYTLGAYVSPLRIDNTSSRTACIEAMISRAYDYLGDNYIIGASGAPGLGIDCSGLIMQALYAAGIDMSPINPVRHASPGYEYESANIWASSKFKHVDYKERKRGDIIIYCNEKGTVIHSAIYLGDDKVIEAWPNQVTESAVLNYQHSLVKGVVRPFV</sequence>
<gene>
    <name evidence="7" type="ORF">CC1_03280</name>
</gene>
<evidence type="ECO:0000256" key="2">
    <source>
        <dbReference type="ARBA" id="ARBA00022670"/>
    </source>
</evidence>
<dbReference type="PANTHER" id="PTHR47359:SF3">
    <property type="entry name" value="NLP_P60 DOMAIN-CONTAINING PROTEIN-RELATED"/>
    <property type="match status" value="1"/>
</dbReference>
<dbReference type="Gene3D" id="3.90.1720.10">
    <property type="entry name" value="endopeptidase domain like (from Nostoc punctiforme)"/>
    <property type="match status" value="1"/>
</dbReference>
<dbReference type="InterPro" id="IPR051794">
    <property type="entry name" value="PG_Endopeptidase_C40"/>
</dbReference>
<name>D4J4J5_9FIRM</name>
<keyword evidence="5" id="KW-0472">Membrane</keyword>
<evidence type="ECO:0000313" key="7">
    <source>
        <dbReference type="EMBL" id="CBK79266.1"/>
    </source>
</evidence>
<keyword evidence="5" id="KW-1133">Transmembrane helix</keyword>
<evidence type="ECO:0000256" key="4">
    <source>
        <dbReference type="ARBA" id="ARBA00022807"/>
    </source>
</evidence>
<evidence type="ECO:0000313" key="8">
    <source>
        <dbReference type="Proteomes" id="UP000008798"/>
    </source>
</evidence>
<keyword evidence="5" id="KW-0812">Transmembrane</keyword>
<dbReference type="HOGENOM" id="CLU_838658_0_0_9"/>
<dbReference type="EMBL" id="FP929038">
    <property type="protein sequence ID" value="CBK79266.1"/>
    <property type="molecule type" value="Genomic_DNA"/>
</dbReference>
<dbReference type="GO" id="GO:0008234">
    <property type="term" value="F:cysteine-type peptidase activity"/>
    <property type="evidence" value="ECO:0007669"/>
    <property type="project" value="UniProtKB-KW"/>
</dbReference>
<dbReference type="RefSeq" id="WP_015512862.1">
    <property type="nucleotide sequence ID" value="NC_021009.1"/>
</dbReference>